<dbReference type="SUPFAM" id="SSF53474">
    <property type="entry name" value="alpha/beta-Hydrolases"/>
    <property type="match status" value="1"/>
</dbReference>
<feature type="domain" description="Carboxylesterase type B" evidence="1">
    <location>
        <begin position="32"/>
        <end position="92"/>
    </location>
</feature>
<dbReference type="Proteomes" id="UP000472262">
    <property type="component" value="Unassembled WGS sequence"/>
</dbReference>
<dbReference type="Ensembl" id="ENSSGRT00000010305.1">
    <property type="protein sequence ID" value="ENSSGRP00000009460.1"/>
    <property type="gene ID" value="ENSSGRG00000006385.1"/>
</dbReference>
<sequence length="94" mass="10373">ITANVNIILSMRIVIKSNHTVNITFFMNYTGPVLQTKFGALKGEYVKAKGKDTVVHSYLGVPFAKPPVGPLRFSPPQPAEKWAGVRDATKQPFM</sequence>
<accession>A0A672KCM0</accession>
<dbReference type="PANTHER" id="PTHR44590">
    <property type="entry name" value="CARBOXYLIC ESTER HYDROLASE-RELATED"/>
    <property type="match status" value="1"/>
</dbReference>
<dbReference type="InParanoid" id="A0A672KCM0"/>
<reference evidence="2" key="1">
    <citation type="submission" date="2025-08" db="UniProtKB">
        <authorList>
            <consortium name="Ensembl"/>
        </authorList>
    </citation>
    <scope>IDENTIFICATION</scope>
</reference>
<protein>
    <recommendedName>
        <fullName evidence="1">Carboxylesterase type B domain-containing protein</fullName>
    </recommendedName>
</protein>
<evidence type="ECO:0000313" key="3">
    <source>
        <dbReference type="Proteomes" id="UP000472262"/>
    </source>
</evidence>
<reference evidence="2" key="2">
    <citation type="submission" date="2025-09" db="UniProtKB">
        <authorList>
            <consortium name="Ensembl"/>
        </authorList>
    </citation>
    <scope>IDENTIFICATION</scope>
</reference>
<dbReference type="Pfam" id="PF00135">
    <property type="entry name" value="COesterase"/>
    <property type="match status" value="1"/>
</dbReference>
<organism evidence="2 3">
    <name type="scientific">Sinocyclocheilus grahami</name>
    <name type="common">Dianchi golden-line fish</name>
    <name type="synonym">Barbus grahami</name>
    <dbReference type="NCBI Taxonomy" id="75366"/>
    <lineage>
        <taxon>Eukaryota</taxon>
        <taxon>Metazoa</taxon>
        <taxon>Chordata</taxon>
        <taxon>Craniata</taxon>
        <taxon>Vertebrata</taxon>
        <taxon>Euteleostomi</taxon>
        <taxon>Actinopterygii</taxon>
        <taxon>Neopterygii</taxon>
        <taxon>Teleostei</taxon>
        <taxon>Ostariophysi</taxon>
        <taxon>Cypriniformes</taxon>
        <taxon>Cyprinidae</taxon>
        <taxon>Cyprininae</taxon>
        <taxon>Sinocyclocheilus</taxon>
    </lineage>
</organism>
<evidence type="ECO:0000259" key="1">
    <source>
        <dbReference type="Pfam" id="PF00135"/>
    </source>
</evidence>
<evidence type="ECO:0000313" key="2">
    <source>
        <dbReference type="Ensembl" id="ENSSGRP00000009460.1"/>
    </source>
</evidence>
<dbReference type="OMA" id="MRIVIKS"/>
<name>A0A672KCM0_SINGR</name>
<dbReference type="Gene3D" id="3.40.50.1820">
    <property type="entry name" value="alpha/beta hydrolase"/>
    <property type="match status" value="1"/>
</dbReference>
<dbReference type="PANTHER" id="PTHR44590:SF4">
    <property type="entry name" value="CARBOXYLIC ESTER HYDROLASE"/>
    <property type="match status" value="1"/>
</dbReference>
<keyword evidence="3" id="KW-1185">Reference proteome</keyword>
<dbReference type="InterPro" id="IPR029058">
    <property type="entry name" value="AB_hydrolase_fold"/>
</dbReference>
<dbReference type="AlphaFoldDB" id="A0A672KCM0"/>
<dbReference type="InterPro" id="IPR002018">
    <property type="entry name" value="CarbesteraseB"/>
</dbReference>
<proteinExistence type="predicted"/>